<comment type="caution">
    <text evidence="7">The sequence shown here is derived from an EMBL/GenBank/DDBJ whole genome shotgun (WGS) entry which is preliminary data.</text>
</comment>
<dbReference type="InterPro" id="IPR035904">
    <property type="entry name" value="Chorismate_synth_AroC_sf"/>
</dbReference>
<dbReference type="EMBL" id="JADAQX010000109">
    <property type="protein sequence ID" value="KAF8821922.1"/>
    <property type="molecule type" value="Genomic_DNA"/>
</dbReference>
<keyword evidence="8" id="KW-1185">Reference proteome</keyword>
<protein>
    <recommendedName>
        <fullName evidence="3">chorismate synthase</fullName>
        <ecNumber evidence="3">4.2.3.5</ecNumber>
    </recommendedName>
</protein>
<evidence type="ECO:0000256" key="1">
    <source>
        <dbReference type="ARBA" id="ARBA00005044"/>
    </source>
</evidence>
<dbReference type="CDD" id="cd07304">
    <property type="entry name" value="Chorismate_synthase"/>
    <property type="match status" value="1"/>
</dbReference>
<keyword evidence="6" id="KW-0456">Lyase</keyword>
<dbReference type="InterPro" id="IPR000453">
    <property type="entry name" value="Chorismate_synth"/>
</dbReference>
<organism evidence="7 8">
    <name type="scientific">Cardiosporidium cionae</name>
    <dbReference type="NCBI Taxonomy" id="476202"/>
    <lineage>
        <taxon>Eukaryota</taxon>
        <taxon>Sar</taxon>
        <taxon>Alveolata</taxon>
        <taxon>Apicomplexa</taxon>
        <taxon>Aconoidasida</taxon>
        <taxon>Nephromycida</taxon>
        <taxon>Cardiosporidium</taxon>
    </lineage>
</organism>
<dbReference type="PROSITE" id="PS00787">
    <property type="entry name" value="CHORISMATE_SYNTHASE_1"/>
    <property type="match status" value="1"/>
</dbReference>
<dbReference type="PROSITE" id="PS00789">
    <property type="entry name" value="CHORISMATE_SYNTHASE_3"/>
    <property type="match status" value="1"/>
</dbReference>
<gene>
    <name evidence="7" type="ORF">IE077_001366</name>
</gene>
<dbReference type="PANTHER" id="PTHR21085">
    <property type="entry name" value="CHORISMATE SYNTHASE"/>
    <property type="match status" value="1"/>
</dbReference>
<evidence type="ECO:0000313" key="8">
    <source>
        <dbReference type="Proteomes" id="UP000823046"/>
    </source>
</evidence>
<name>A0ABQ7JD25_9APIC</name>
<dbReference type="EC" id="4.2.3.5" evidence="3"/>
<accession>A0ABQ7JD25</accession>
<comment type="pathway">
    <text evidence="1">Metabolic intermediate biosynthesis; chorismate biosynthesis; chorismate from D-erythrose 4-phosphate and phosphoenolpyruvate: step 7/7.</text>
</comment>
<evidence type="ECO:0000256" key="3">
    <source>
        <dbReference type="ARBA" id="ARBA00013036"/>
    </source>
</evidence>
<dbReference type="PROSITE" id="PS00788">
    <property type="entry name" value="CHORISMATE_SYNTHASE_2"/>
    <property type="match status" value="1"/>
</dbReference>
<evidence type="ECO:0000256" key="4">
    <source>
        <dbReference type="ARBA" id="ARBA00022605"/>
    </source>
</evidence>
<dbReference type="PANTHER" id="PTHR21085:SF0">
    <property type="entry name" value="CHORISMATE SYNTHASE"/>
    <property type="match status" value="1"/>
</dbReference>
<dbReference type="Pfam" id="PF01264">
    <property type="entry name" value="Chorismate_synt"/>
    <property type="match status" value="1"/>
</dbReference>
<evidence type="ECO:0000256" key="2">
    <source>
        <dbReference type="ARBA" id="ARBA00008014"/>
    </source>
</evidence>
<dbReference type="HAMAP" id="MF_00300">
    <property type="entry name" value="Chorismate_synth"/>
    <property type="match status" value="1"/>
</dbReference>
<evidence type="ECO:0000256" key="5">
    <source>
        <dbReference type="ARBA" id="ARBA00023141"/>
    </source>
</evidence>
<dbReference type="Gene3D" id="3.60.150.10">
    <property type="entry name" value="Chorismate synthase AroC"/>
    <property type="match status" value="2"/>
</dbReference>
<evidence type="ECO:0000313" key="7">
    <source>
        <dbReference type="EMBL" id="KAF8821922.1"/>
    </source>
</evidence>
<dbReference type="InterPro" id="IPR020541">
    <property type="entry name" value="Chorismate_synthase_CS"/>
</dbReference>
<sequence length="425" mass="45142">MSTFGKLLSVSTFGESHGKAVGCILDGIPAELPLSVDDLQYQLNRRSPGQSSITTQRKEKDIVEILSGTEQGVTLGTPIAMLVRNHDIKPSDYISTRDIPRPGHADFTYQMKYGLRASSGGGRSSARETIARVAAGTVAEAWLKHVYDTTCCCWVSSIGPHTIPADVASSLEGDPPTRDAVDRLGSFTFSSEGNLVDYEGNHYDPLFGSLLSIPPKVCVDPFAECVVTCCPHTPTAAKMLAEIIKLREEGDSTGGITTCVLSSVPVGIGEPCFDKLEAELAKAMLSLPATKGFEIGDGFKGTCLRGSQHNDCFIPSSLHSSLLSTSTNHAGGTLGGISTGQNLVFRVAFKPVSSISLLQETCTFNGEIRQLGITGRHDPCVLPRAPPLVEAMAALVVADAALRQRARSGNIPLKTIGPSLRENND</sequence>
<comment type="similarity">
    <text evidence="2">Belongs to the chorismate synthase family.</text>
</comment>
<dbReference type="SUPFAM" id="SSF103263">
    <property type="entry name" value="Chorismate synthase, AroC"/>
    <property type="match status" value="1"/>
</dbReference>
<evidence type="ECO:0000256" key="6">
    <source>
        <dbReference type="ARBA" id="ARBA00023239"/>
    </source>
</evidence>
<dbReference type="PIRSF" id="PIRSF001456">
    <property type="entry name" value="Chorismate_synth"/>
    <property type="match status" value="1"/>
</dbReference>
<proteinExistence type="inferred from homology"/>
<reference evidence="7 8" key="1">
    <citation type="journal article" date="2020" name="bioRxiv">
        <title>Metabolic contributions of an alphaproteobacterial endosymbiont in the apicomplexan Cardiosporidium cionae.</title>
        <authorList>
            <person name="Hunter E.S."/>
            <person name="Paight C.J."/>
            <person name="Lane C.E."/>
        </authorList>
    </citation>
    <scope>NUCLEOTIDE SEQUENCE [LARGE SCALE GENOMIC DNA]</scope>
    <source>
        <strain evidence="7">ESH_2018</strain>
    </source>
</reference>
<dbReference type="Proteomes" id="UP000823046">
    <property type="component" value="Unassembled WGS sequence"/>
</dbReference>
<keyword evidence="5" id="KW-0057">Aromatic amino acid biosynthesis</keyword>
<keyword evidence="4" id="KW-0028">Amino-acid biosynthesis</keyword>